<dbReference type="GeneID" id="92097148"/>
<gene>
    <name evidence="1" type="ORF">PG994_012676</name>
</gene>
<dbReference type="PANTHER" id="PTHR34853:SF1">
    <property type="entry name" value="LIPASE 5"/>
    <property type="match status" value="1"/>
</dbReference>
<dbReference type="RefSeq" id="XP_066710233.1">
    <property type="nucleotide sequence ID" value="XM_066864085.1"/>
</dbReference>
<dbReference type="InterPro" id="IPR005152">
    <property type="entry name" value="Lipase_secreted"/>
</dbReference>
<evidence type="ECO:0000313" key="1">
    <source>
        <dbReference type="EMBL" id="KAK8043838.1"/>
    </source>
</evidence>
<dbReference type="InterPro" id="IPR029058">
    <property type="entry name" value="AB_hydrolase_fold"/>
</dbReference>
<keyword evidence="2" id="KW-1185">Reference proteome</keyword>
<protein>
    <submittedName>
        <fullName evidence="1">Uncharacterized protein</fullName>
    </submittedName>
</protein>
<reference evidence="1 2" key="1">
    <citation type="submission" date="2023-01" db="EMBL/GenBank/DDBJ databases">
        <title>Analysis of 21 Apiospora genomes using comparative genomics revels a genus with tremendous synthesis potential of carbohydrate active enzymes and secondary metabolites.</title>
        <authorList>
            <person name="Sorensen T."/>
        </authorList>
    </citation>
    <scope>NUCLEOTIDE SEQUENCE [LARGE SCALE GENOMIC DNA]</scope>
    <source>
        <strain evidence="1 2">CBS 135458</strain>
    </source>
</reference>
<comment type="caution">
    <text evidence="1">The sequence shown here is derived from an EMBL/GenBank/DDBJ whole genome shotgun (WGS) entry which is preliminary data.</text>
</comment>
<proteinExistence type="predicted"/>
<dbReference type="PANTHER" id="PTHR34853">
    <property type="match status" value="1"/>
</dbReference>
<dbReference type="EMBL" id="JAQQWL010000012">
    <property type="protein sequence ID" value="KAK8043838.1"/>
    <property type="molecule type" value="Genomic_DNA"/>
</dbReference>
<dbReference type="Proteomes" id="UP001480595">
    <property type="component" value="Unassembled WGS sequence"/>
</dbReference>
<dbReference type="Gene3D" id="3.40.50.1820">
    <property type="entry name" value="alpha/beta hydrolase"/>
    <property type="match status" value="1"/>
</dbReference>
<evidence type="ECO:0000313" key="2">
    <source>
        <dbReference type="Proteomes" id="UP001480595"/>
    </source>
</evidence>
<organism evidence="1 2">
    <name type="scientific">Apiospora phragmitis</name>
    <dbReference type="NCBI Taxonomy" id="2905665"/>
    <lineage>
        <taxon>Eukaryota</taxon>
        <taxon>Fungi</taxon>
        <taxon>Dikarya</taxon>
        <taxon>Ascomycota</taxon>
        <taxon>Pezizomycotina</taxon>
        <taxon>Sordariomycetes</taxon>
        <taxon>Xylariomycetidae</taxon>
        <taxon>Amphisphaeriales</taxon>
        <taxon>Apiosporaceae</taxon>
        <taxon>Apiospora</taxon>
    </lineage>
</organism>
<sequence>MALVRGLPISHIAASKPDPFYVSLPNISTYHEGELGRDRFISNVIKSGPASTYTAGRVYQYMYRSRDSNDNPVATLITPPSTAPTDNRKLLSYAIAYDSPNPDCVPSCAIRPDTPAPAGAFSVDAMQRTILAV</sequence>
<name>A0ABR1TB63_9PEZI</name>
<accession>A0ABR1TB63</accession>